<sequence>MCNRFRIQNGPSTMVYQFYTNISMGRQLGFPSSITLLISRVDYYKRHLKSSKRIIDCTLAVEGDLATVNAKGHKFWKWMLTGIITYRSMKFPLPLHPKMFPQIMGVKKMNGKRRLISEVMIEGRNYTSRKVSGKSFGTIAQNMTNPPTRRHSGPRAERWARLV</sequence>
<evidence type="ECO:0000313" key="1">
    <source>
        <dbReference type="EMBL" id="GIX97552.1"/>
    </source>
</evidence>
<gene>
    <name evidence="1" type="ORF">CEXT_714651</name>
</gene>
<dbReference type="Proteomes" id="UP001054945">
    <property type="component" value="Unassembled WGS sequence"/>
</dbReference>
<proteinExistence type="predicted"/>
<keyword evidence="2" id="KW-1185">Reference proteome</keyword>
<reference evidence="1 2" key="1">
    <citation type="submission" date="2021-06" db="EMBL/GenBank/DDBJ databases">
        <title>Caerostris extrusa draft genome.</title>
        <authorList>
            <person name="Kono N."/>
            <person name="Arakawa K."/>
        </authorList>
    </citation>
    <scope>NUCLEOTIDE SEQUENCE [LARGE SCALE GENOMIC DNA]</scope>
</reference>
<accession>A0AAV4PJP0</accession>
<evidence type="ECO:0000313" key="2">
    <source>
        <dbReference type="Proteomes" id="UP001054945"/>
    </source>
</evidence>
<organism evidence="1 2">
    <name type="scientific">Caerostris extrusa</name>
    <name type="common">Bark spider</name>
    <name type="synonym">Caerostris bankana</name>
    <dbReference type="NCBI Taxonomy" id="172846"/>
    <lineage>
        <taxon>Eukaryota</taxon>
        <taxon>Metazoa</taxon>
        <taxon>Ecdysozoa</taxon>
        <taxon>Arthropoda</taxon>
        <taxon>Chelicerata</taxon>
        <taxon>Arachnida</taxon>
        <taxon>Araneae</taxon>
        <taxon>Araneomorphae</taxon>
        <taxon>Entelegynae</taxon>
        <taxon>Araneoidea</taxon>
        <taxon>Araneidae</taxon>
        <taxon>Caerostris</taxon>
    </lineage>
</organism>
<name>A0AAV4PJP0_CAEEX</name>
<protein>
    <submittedName>
        <fullName evidence="1">Uncharacterized protein</fullName>
    </submittedName>
</protein>
<dbReference type="EMBL" id="BPLR01004793">
    <property type="protein sequence ID" value="GIX97552.1"/>
    <property type="molecule type" value="Genomic_DNA"/>
</dbReference>
<comment type="caution">
    <text evidence="1">The sequence shown here is derived from an EMBL/GenBank/DDBJ whole genome shotgun (WGS) entry which is preliminary data.</text>
</comment>
<dbReference type="AlphaFoldDB" id="A0AAV4PJP0"/>